<feature type="domain" description="AB hydrolase-1" evidence="1">
    <location>
        <begin position="8"/>
        <end position="200"/>
    </location>
</feature>
<dbReference type="Gene3D" id="3.40.50.1820">
    <property type="entry name" value="alpha/beta hydrolase"/>
    <property type="match status" value="1"/>
</dbReference>
<reference evidence="2 3" key="1">
    <citation type="journal article" date="2014" name="Int. J. Syst. Evol. Microbiol.">
        <title>Complete genome sequence of Corynebacterium casei LMG S-19264T (=DSM 44701T), isolated from a smear-ripened cheese.</title>
        <authorList>
            <consortium name="US DOE Joint Genome Institute (JGI-PGF)"/>
            <person name="Walter F."/>
            <person name="Albersmeier A."/>
            <person name="Kalinowski J."/>
            <person name="Ruckert C."/>
        </authorList>
    </citation>
    <scope>NUCLEOTIDE SEQUENCE [LARGE SCALE GENOMIC DNA]</scope>
    <source>
        <strain evidence="2 3">CGMCC 1.15358</strain>
    </source>
</reference>
<dbReference type="SUPFAM" id="SSF53474">
    <property type="entry name" value="alpha/beta-Hydrolases"/>
    <property type="match status" value="1"/>
</dbReference>
<accession>A0A917DIA8</accession>
<organism evidence="2 3">
    <name type="scientific">Croceicoccus pelagius</name>
    <dbReference type="NCBI Taxonomy" id="1703341"/>
    <lineage>
        <taxon>Bacteria</taxon>
        <taxon>Pseudomonadati</taxon>
        <taxon>Pseudomonadota</taxon>
        <taxon>Alphaproteobacteria</taxon>
        <taxon>Sphingomonadales</taxon>
        <taxon>Erythrobacteraceae</taxon>
        <taxon>Croceicoccus</taxon>
    </lineage>
</organism>
<evidence type="ECO:0000259" key="1">
    <source>
        <dbReference type="Pfam" id="PF12697"/>
    </source>
</evidence>
<dbReference type="InterPro" id="IPR050228">
    <property type="entry name" value="Carboxylesterase_BioH"/>
</dbReference>
<evidence type="ECO:0000313" key="3">
    <source>
        <dbReference type="Proteomes" id="UP000598997"/>
    </source>
</evidence>
<dbReference type="PANTHER" id="PTHR43194">
    <property type="entry name" value="HYDROLASE ALPHA/BETA FOLD FAMILY"/>
    <property type="match status" value="1"/>
</dbReference>
<dbReference type="Proteomes" id="UP000598997">
    <property type="component" value="Unassembled WGS sequence"/>
</dbReference>
<comment type="caution">
    <text evidence="2">The sequence shown here is derived from an EMBL/GenBank/DDBJ whole genome shotgun (WGS) entry which is preliminary data.</text>
</comment>
<dbReference type="PANTHER" id="PTHR43194:SF2">
    <property type="entry name" value="PEROXISOMAL MEMBRANE PROTEIN LPX1"/>
    <property type="match status" value="1"/>
</dbReference>
<dbReference type="InterPro" id="IPR000073">
    <property type="entry name" value="AB_hydrolase_1"/>
</dbReference>
<dbReference type="RefSeq" id="WP_082924285.1">
    <property type="nucleotide sequence ID" value="NZ_BMIO01000003.1"/>
</dbReference>
<dbReference type="Pfam" id="PF12697">
    <property type="entry name" value="Abhydrolase_6"/>
    <property type="match status" value="1"/>
</dbReference>
<evidence type="ECO:0000313" key="2">
    <source>
        <dbReference type="EMBL" id="GGD38060.1"/>
    </source>
</evidence>
<dbReference type="EMBL" id="BMIO01000003">
    <property type="protein sequence ID" value="GGD38060.1"/>
    <property type="molecule type" value="Genomic_DNA"/>
</dbReference>
<protein>
    <recommendedName>
        <fullName evidence="1">AB hydrolase-1 domain-containing protein</fullName>
    </recommendedName>
</protein>
<gene>
    <name evidence="2" type="ORF">GCM10010989_10210</name>
</gene>
<name>A0A917DIA8_9SPHN</name>
<keyword evidence="3" id="KW-1185">Reference proteome</keyword>
<dbReference type="OrthoDB" id="7165362at2"/>
<dbReference type="InterPro" id="IPR029058">
    <property type="entry name" value="AB_hydrolase_fold"/>
</dbReference>
<dbReference type="AlphaFoldDB" id="A0A917DIA8"/>
<proteinExistence type="predicted"/>
<sequence>MTVLLFMHGWGFDASIWSGVVRHLDGFECRLADRGYFGSPVAVESDGPCLVVGHSMGAMHWLADLPDRCRGMVAVNGFDRFSEGDGFSGAARRPLDRMIARLPQSPAQVLADFRRRCGADPAAGAPELAPLLTDLELLRDGDLRDATDCLSVLSLQGANDPLLPEAMRGAVFAKARVTRMTCENAGHLLPLEAPEWTAKAIAEFAGIAA</sequence>